<protein>
    <submittedName>
        <fullName evidence="6">Metalloprotease PmbA</fullName>
        <ecNumber evidence="6">3.4.-.-</ecNumber>
    </submittedName>
</protein>
<feature type="domain" description="Metalloprotease TldD/E central" evidence="5">
    <location>
        <begin position="129"/>
        <end position="236"/>
    </location>
</feature>
<evidence type="ECO:0000313" key="6">
    <source>
        <dbReference type="EMBL" id="VFP83239.1"/>
    </source>
</evidence>
<evidence type="ECO:0000313" key="7">
    <source>
        <dbReference type="Proteomes" id="UP000294368"/>
    </source>
</evidence>
<dbReference type="PROSITE" id="PS00018">
    <property type="entry name" value="EF_HAND_1"/>
    <property type="match status" value="1"/>
</dbReference>
<feature type="domain" description="Metalloprotease TldD/E N-terminal" evidence="3">
    <location>
        <begin position="38"/>
        <end position="101"/>
    </location>
</feature>
<evidence type="ECO:0000259" key="3">
    <source>
        <dbReference type="Pfam" id="PF01523"/>
    </source>
</evidence>
<accession>A0A451DA60</accession>
<dbReference type="PANTHER" id="PTHR43421:SF1">
    <property type="entry name" value="METALLOPROTEASE PMBA"/>
    <property type="match status" value="1"/>
</dbReference>
<dbReference type="NCBIfam" id="NF008268">
    <property type="entry name" value="PRK11040.1"/>
    <property type="match status" value="1"/>
</dbReference>
<keyword evidence="6" id="KW-0645">Protease</keyword>
<dbReference type="InterPro" id="IPR047657">
    <property type="entry name" value="PmbA"/>
</dbReference>
<keyword evidence="6" id="KW-0378">Hydrolase</keyword>
<dbReference type="AlphaFoldDB" id="A0A451DA60"/>
<dbReference type="InterPro" id="IPR018247">
    <property type="entry name" value="EF_Hand_1_Ca_BS"/>
</dbReference>
<dbReference type="EMBL" id="LR217715">
    <property type="protein sequence ID" value="VFP83239.1"/>
    <property type="molecule type" value="Genomic_DNA"/>
</dbReference>
<dbReference type="Proteomes" id="UP000294368">
    <property type="component" value="Chromosome"/>
</dbReference>
<dbReference type="Pfam" id="PF01523">
    <property type="entry name" value="PmbA_TldD_1st"/>
    <property type="match status" value="1"/>
</dbReference>
<dbReference type="InterPro" id="IPR045570">
    <property type="entry name" value="Metalloprtase-TldD/E_cen_dom"/>
</dbReference>
<evidence type="ECO:0000259" key="4">
    <source>
        <dbReference type="Pfam" id="PF19289"/>
    </source>
</evidence>
<organism evidence="6 7">
    <name type="scientific">Candidatus Erwinia haradaeae</name>
    <dbReference type="NCBI Taxonomy" id="1922217"/>
    <lineage>
        <taxon>Bacteria</taxon>
        <taxon>Pseudomonadati</taxon>
        <taxon>Pseudomonadota</taxon>
        <taxon>Gammaproteobacteria</taxon>
        <taxon>Enterobacterales</taxon>
        <taxon>Erwiniaceae</taxon>
        <taxon>Erwinia</taxon>
    </lineage>
</organism>
<dbReference type="InterPro" id="IPR045569">
    <property type="entry name" value="Metalloprtase-TldD/E_C"/>
</dbReference>
<evidence type="ECO:0000256" key="1">
    <source>
        <dbReference type="ARBA" id="ARBA00002796"/>
    </source>
</evidence>
<dbReference type="Gene3D" id="3.30.2290.10">
    <property type="entry name" value="PmbA/TldD superfamily"/>
    <property type="match status" value="1"/>
</dbReference>
<dbReference type="GO" id="GO:0008237">
    <property type="term" value="F:metallopeptidase activity"/>
    <property type="evidence" value="ECO:0007669"/>
    <property type="project" value="UniProtKB-KW"/>
</dbReference>
<comment type="similarity">
    <text evidence="2">Belongs to the peptidase U62 family.</text>
</comment>
<evidence type="ECO:0000259" key="5">
    <source>
        <dbReference type="Pfam" id="PF19290"/>
    </source>
</evidence>
<dbReference type="RefSeq" id="WP_232043107.1">
    <property type="nucleotide sequence ID" value="NZ_LR217715.1"/>
</dbReference>
<evidence type="ECO:0000256" key="2">
    <source>
        <dbReference type="ARBA" id="ARBA00005836"/>
    </source>
</evidence>
<name>A0A451DA60_9GAMM</name>
<dbReference type="InterPro" id="IPR035068">
    <property type="entry name" value="TldD/PmbA_N"/>
</dbReference>
<dbReference type="InterPro" id="IPR036059">
    <property type="entry name" value="TldD/PmbA_sf"/>
</dbReference>
<dbReference type="InterPro" id="IPR002510">
    <property type="entry name" value="Metalloprtase-TldD/E_N"/>
</dbReference>
<dbReference type="GO" id="GO:0006508">
    <property type="term" value="P:proteolysis"/>
    <property type="evidence" value="ECO:0007669"/>
    <property type="project" value="UniProtKB-KW"/>
</dbReference>
<dbReference type="SUPFAM" id="SSF111283">
    <property type="entry name" value="Putative modulator of DNA gyrase, PmbA/TldD"/>
    <property type="match status" value="1"/>
</dbReference>
<dbReference type="Pfam" id="PF19289">
    <property type="entry name" value="PmbA_TldD_3rd"/>
    <property type="match status" value="1"/>
</dbReference>
<dbReference type="EC" id="3.4.-.-" evidence="6"/>
<comment type="function">
    <text evidence="1">Probable metalloprotease.</text>
</comment>
<feature type="domain" description="Metalloprotease TldD/E C-terminal" evidence="4">
    <location>
        <begin position="244"/>
        <end position="451"/>
    </location>
</feature>
<dbReference type="Pfam" id="PF19290">
    <property type="entry name" value="PmbA_TldD_2nd"/>
    <property type="match status" value="1"/>
</dbReference>
<sequence>MKELSYTIAKCDIVERHDSLKKLVAIALELVKNHCDGAEVVILQTSGLSVKTSYGAIENIEFNRDVEFFVRILDQNHTGFVSSTDISVAAITHAIQTALKIVRYTSIDPHNGMVDRDLLAWCTQDLDLYHPTEIDTEYATSLASRAEQTALQLDPRIINTEGGCFDSRASIKVVGNSYGMCQGYYTTLYSLSAGVVSQENGSMKRGSAYTLARAIEDLEPPECVGKKSACRALSRLSSQKISTMTAPVIFAAEVAIDLFYALAVAINGGSVYRKATFLLNSMGEKILPPWLSIEEHPHLLKGIASAPFDNEGVQTKRRDIVKNGILQSWLLTSYSARRLGLQSTGHAGGMYNWFILGHTLDFHDMLKKMGRGLFLTELMGHGVNEMTGDYSRGALGFWVENGEVQYPVREITIAGNLKDMWLNIVSMSSDIEKNSTIQCGSILVSAMKIGGE</sequence>
<reference evidence="6 7" key="1">
    <citation type="submission" date="2019-02" db="EMBL/GenBank/DDBJ databases">
        <authorList>
            <person name="Manzano-Marin A."/>
            <person name="Manzano-Marin A."/>
        </authorList>
    </citation>
    <scope>NUCLEOTIDE SEQUENCE [LARGE SCALE GENOMIC DNA]</scope>
    <source>
        <strain evidence="6 7">ErCikochiana</strain>
    </source>
</reference>
<proteinExistence type="inferred from homology"/>
<dbReference type="GO" id="GO:0005829">
    <property type="term" value="C:cytosol"/>
    <property type="evidence" value="ECO:0007669"/>
    <property type="project" value="TreeGrafter"/>
</dbReference>
<gene>
    <name evidence="6" type="primary">pmbA</name>
    <name evidence="6" type="ORF">ERCIKOCA2762_482</name>
</gene>
<keyword evidence="6" id="KW-0482">Metalloprotease</keyword>
<dbReference type="PANTHER" id="PTHR43421">
    <property type="entry name" value="METALLOPROTEASE PMBA"/>
    <property type="match status" value="1"/>
</dbReference>